<proteinExistence type="predicted"/>
<evidence type="ECO:0000313" key="2">
    <source>
        <dbReference type="Proteomes" id="UP001597542"/>
    </source>
</evidence>
<evidence type="ECO:0000313" key="1">
    <source>
        <dbReference type="EMBL" id="MFD2484178.1"/>
    </source>
</evidence>
<name>A0ABW5I644_9PSEU</name>
<protein>
    <recommendedName>
        <fullName evidence="3">HTH cro/C1-type domain-containing protein</fullName>
    </recommendedName>
</protein>
<dbReference type="EMBL" id="JBHUKQ010000014">
    <property type="protein sequence ID" value="MFD2484178.1"/>
    <property type="molecule type" value="Genomic_DNA"/>
</dbReference>
<organism evidence="1 2">
    <name type="scientific">Amycolatopsis albidoflavus</name>
    <dbReference type="NCBI Taxonomy" id="102226"/>
    <lineage>
        <taxon>Bacteria</taxon>
        <taxon>Bacillati</taxon>
        <taxon>Actinomycetota</taxon>
        <taxon>Actinomycetes</taxon>
        <taxon>Pseudonocardiales</taxon>
        <taxon>Pseudonocardiaceae</taxon>
        <taxon>Amycolatopsis</taxon>
    </lineage>
</organism>
<evidence type="ECO:0008006" key="3">
    <source>
        <dbReference type="Google" id="ProtNLM"/>
    </source>
</evidence>
<keyword evidence="2" id="KW-1185">Reference proteome</keyword>
<dbReference type="Proteomes" id="UP001597542">
    <property type="component" value="Unassembled WGS sequence"/>
</dbReference>
<gene>
    <name evidence="1" type="ORF">ACFSUT_28135</name>
</gene>
<comment type="caution">
    <text evidence="1">The sequence shown here is derived from an EMBL/GenBank/DDBJ whole genome shotgun (WGS) entry which is preliminary data.</text>
</comment>
<dbReference type="RefSeq" id="WP_344283126.1">
    <property type="nucleotide sequence ID" value="NZ_BAAAHV010000022.1"/>
</dbReference>
<accession>A0ABW5I644</accession>
<sequence>MEDRARLGRYVMAARKRKYPGATRKEWSAVIGISDKTLGKLERGEYVGPDTLADVEIDLGWAPGSCQAIMHGGEPTGTDNSTPAVAGLREVPLGDGVTFTITKEDRLRWRTMTPEQIIDEGNMIGRTIGLAARAAYLRAAGDAQHEDDVPRKD</sequence>
<reference evidence="2" key="1">
    <citation type="journal article" date="2019" name="Int. J. Syst. Evol. Microbiol.">
        <title>The Global Catalogue of Microorganisms (GCM) 10K type strain sequencing project: providing services to taxonomists for standard genome sequencing and annotation.</title>
        <authorList>
            <consortium name="The Broad Institute Genomics Platform"/>
            <consortium name="The Broad Institute Genome Sequencing Center for Infectious Disease"/>
            <person name="Wu L."/>
            <person name="Ma J."/>
        </authorList>
    </citation>
    <scope>NUCLEOTIDE SEQUENCE [LARGE SCALE GENOMIC DNA]</scope>
    <source>
        <strain evidence="2">CGMCC 4.7638</strain>
    </source>
</reference>